<evidence type="ECO:0000256" key="3">
    <source>
        <dbReference type="ARBA" id="ARBA00023163"/>
    </source>
</evidence>
<dbReference type="InterPro" id="IPR036388">
    <property type="entry name" value="WH-like_DNA-bd_sf"/>
</dbReference>
<dbReference type="SMART" id="SM00347">
    <property type="entry name" value="HTH_MARR"/>
    <property type="match status" value="1"/>
</dbReference>
<dbReference type="HOGENOM" id="CLU_083287_4_0_5"/>
<reference evidence="5 6" key="1">
    <citation type="journal article" date="2013" name="PLoS ONE">
        <title>Poles Apart: Arctic and Antarctic Octadecabacter strains Share High Genome Plasticity and a New Type of Xanthorhodopsin.</title>
        <authorList>
            <person name="Vollmers J."/>
            <person name="Voget S."/>
            <person name="Dietrich S."/>
            <person name="Gollnow K."/>
            <person name="Smits M."/>
            <person name="Meyer K."/>
            <person name="Brinkhoff T."/>
            <person name="Simon M."/>
            <person name="Daniel R."/>
        </authorList>
    </citation>
    <scope>NUCLEOTIDE SEQUENCE [LARGE SCALE GENOMIC DNA]</scope>
    <source>
        <strain evidence="5 6">238</strain>
    </source>
</reference>
<keyword evidence="3" id="KW-0804">Transcription</keyword>
<evidence type="ECO:0000259" key="4">
    <source>
        <dbReference type="PROSITE" id="PS50995"/>
    </source>
</evidence>
<protein>
    <submittedName>
        <fullName evidence="5">MarR family transcriptional regulator</fullName>
    </submittedName>
</protein>
<feature type="domain" description="HTH marR-type" evidence="4">
    <location>
        <begin position="32"/>
        <end position="161"/>
    </location>
</feature>
<dbReference type="PANTHER" id="PTHR42756">
    <property type="entry name" value="TRANSCRIPTIONAL REGULATOR, MARR"/>
    <property type="match status" value="1"/>
</dbReference>
<dbReference type="GO" id="GO:0003677">
    <property type="term" value="F:DNA binding"/>
    <property type="evidence" value="ECO:0007669"/>
    <property type="project" value="UniProtKB-KW"/>
</dbReference>
<keyword evidence="2" id="KW-0238">DNA-binding</keyword>
<evidence type="ECO:0000256" key="2">
    <source>
        <dbReference type="ARBA" id="ARBA00023125"/>
    </source>
</evidence>
<dbReference type="SUPFAM" id="SSF46785">
    <property type="entry name" value="Winged helix' DNA-binding domain"/>
    <property type="match status" value="1"/>
</dbReference>
<keyword evidence="1" id="KW-0805">Transcription regulation</keyword>
<dbReference type="PRINTS" id="PR00598">
    <property type="entry name" value="HTHMARR"/>
</dbReference>
<evidence type="ECO:0000313" key="6">
    <source>
        <dbReference type="Proteomes" id="UP000004688"/>
    </source>
</evidence>
<keyword evidence="6" id="KW-1185">Reference proteome</keyword>
<dbReference type="EMBL" id="CP003742">
    <property type="protein sequence ID" value="AGI71040.1"/>
    <property type="molecule type" value="Genomic_DNA"/>
</dbReference>
<dbReference type="InterPro" id="IPR036390">
    <property type="entry name" value="WH_DNA-bd_sf"/>
</dbReference>
<dbReference type="PROSITE" id="PS50995">
    <property type="entry name" value="HTH_MARR_2"/>
    <property type="match status" value="1"/>
</dbReference>
<dbReference type="RefSeq" id="WP_015494265.1">
    <property type="nucleotide sequence ID" value="NC_020908.1"/>
</dbReference>
<proteinExistence type="predicted"/>
<accession>M9RML8</accession>
<dbReference type="InterPro" id="IPR000835">
    <property type="entry name" value="HTH_MarR-typ"/>
</dbReference>
<evidence type="ECO:0000256" key="1">
    <source>
        <dbReference type="ARBA" id="ARBA00023015"/>
    </source>
</evidence>
<dbReference type="PANTHER" id="PTHR42756:SF1">
    <property type="entry name" value="TRANSCRIPTIONAL REPRESSOR OF EMRAB OPERON"/>
    <property type="match status" value="1"/>
</dbReference>
<dbReference type="STRING" id="391616.OA238_c08250"/>
<dbReference type="OrthoDB" id="7349109at2"/>
<name>M9RML8_9RHOB</name>
<dbReference type="Pfam" id="PF01047">
    <property type="entry name" value="MarR"/>
    <property type="match status" value="1"/>
</dbReference>
<dbReference type="AlphaFoldDB" id="M9RML8"/>
<dbReference type="Gene3D" id="1.10.10.10">
    <property type="entry name" value="Winged helix-like DNA-binding domain superfamily/Winged helix DNA-binding domain"/>
    <property type="match status" value="1"/>
</dbReference>
<dbReference type="KEGG" id="oar:OA238_c08250"/>
<dbReference type="Proteomes" id="UP000004688">
    <property type="component" value="Chromosome"/>
</dbReference>
<dbReference type="eggNOG" id="COG1846">
    <property type="taxonomic scope" value="Bacteria"/>
</dbReference>
<evidence type="ECO:0000313" key="5">
    <source>
        <dbReference type="EMBL" id="AGI71040.1"/>
    </source>
</evidence>
<organism evidence="5 6">
    <name type="scientific">Octadecabacter arcticus 238</name>
    <dbReference type="NCBI Taxonomy" id="391616"/>
    <lineage>
        <taxon>Bacteria</taxon>
        <taxon>Pseudomonadati</taxon>
        <taxon>Pseudomonadota</taxon>
        <taxon>Alphaproteobacteria</taxon>
        <taxon>Rhodobacterales</taxon>
        <taxon>Roseobacteraceae</taxon>
        <taxon>Octadecabacter</taxon>
    </lineage>
</organism>
<gene>
    <name evidence="5" type="ORF">OA238_c08250</name>
</gene>
<sequence>MDPNKQSNTDRVFVSDRLNGPVGRYTQLWNRPGYLIRRLHQIHVGLFAEACGADGVTAVQFAILSVLLKSDGIDQLTLSKAVGIDRTSGADVIKRLVRNELVTREPSKNDARAKAVRITTAGRRLIGEMQPAMEAAQDKLMDPLNAEDQAEFMQLLSRLINANNESSRAPMA</sequence>
<dbReference type="GO" id="GO:0003700">
    <property type="term" value="F:DNA-binding transcription factor activity"/>
    <property type="evidence" value="ECO:0007669"/>
    <property type="project" value="InterPro"/>
</dbReference>